<dbReference type="PANTHER" id="PTHR46654:SF1">
    <property type="entry name" value="E3 UBIQUITIN-PROTEIN LIGASE HECTD3"/>
    <property type="match status" value="1"/>
</dbReference>
<sequence length="1435" mass="162263">MTTWQSLNKGNQDMVDKFTRLAIIQTKEVENAFRCVNRAAFVSNDLLSEAFSDVPIKGQPHLHLSAPHIYATILEDLELEPGMSFLNIGSGTGYFSCLVGYLIKPNGVNHGIEQHEDLVNFAKDHVKDFLRNGPQDTVEVCPPLFISGNAYRLNPNQMKYDRLYCGGACPLGTITFFLDFLKVGGFLIAPVGSKLVKLERISHREGVKTVLSDVCFNPLTQLESSDKTKLKAGLLPLVQFPIKTTKKKPKKIIFPSTKFPVSSSAARKKMARLRAVQHSLDSLERNGTIPPAFCYVPNMTQMNNYKQYKKFLDCKGASKRQQSQQMITNGGLLSTTPSTLQLQQIQSQVEDSSSHLMTIQEFLLTASSDLDTGRRRSRRTSQLSESTSPLVFRSQRSPRSITVGPTASVTGATRTRFQVDRSTGSRGSQLDANTDIGAKKEIIEYENYDFDVTGKSCSNEWEHTCNDKLWENVLEYYYSTCTTTTERKKQTFQLKGLDITHQGNPKKLAQTLLFKTSSKNEKSKSSKNKLIDSTNACKTNETLDSVPFEIKELVNDLVDKVVESVPYDEKPSITNKTVKDKLSPLKDEKKATKSTRKKDTSLTSPQSSHNNHQQKKKAKKLVSIDINEEMSLRLSEVSTTKWRHKHDRDLIDYMVNLRKGGDNEIVRNSFPKELTPEMFDQSNLIKYPSLSSFDSTLLCGRAIGLQRVAKVLDSVLEILVGPSLKRDQFDTPYKEKYPLQSFSDTSFKCSDSQLNVLDARSSEDTTDSPITSTKSNGDDENPIEDESYQQAKSPEDEELLDEVEKMISYELSNVHKQQLILVKKVRLIDNIDEQYKEQVKLLNQQVHLIDEQQKLLVDVQLEPSGNLVGASTGTPSGGVATEQVSSTTQQMVAERKQQRQSLIVKRDRINAEREIQMYEKKEILSMLEQLLTLDSRLKNELKSLKKKGMGYLRGAENDLSNFSKFVQKADTILKKLRVSSSKLSRDSNDGIFQVEEKPKESEATLLPSARYHPETILQHCRFLLPLSKKRQNFVKEMLRSTERAAPSVKPIIRVDRRVPVNERYKHGQPSTVFMQIFSSLKNKDFLHYRWNKKSYSQWWEVKFYGEGIIDQGGGFRDSLTEMSEELCPPLLDQEHCLPFLVRTPNHVTRVGEHMDCFTLNPSCRNFEAYKWLGQLFGACFRTGETLPLSLPPMLWKMLVGEHVSWKDDFIHIDDAAVRNTDGLANLEADAYKALNVEQTYSTMLSNQKEIELLPGGFDMVVQCEDRTKYSEMVRKARMMESIEQLKTLRGGLLTVLPEPVLSCLTWSRLERGVCGNPNISVADLKANCRYGDGLSSSSPSVNHMWAALSTFTDEERSRFLRFITGRKRLPSPFIVFRASSEGGTLSQSLNSILPSASTCGSNLFLPEYTTAEIATEKLRYAIYNCIAIDTDTSPW</sequence>
<dbReference type="PANTHER" id="PTHR46654">
    <property type="entry name" value="E3 UBIQUITIN-PROTEIN LIGASE HECTD3"/>
    <property type="match status" value="1"/>
</dbReference>
<dbReference type="Gene3D" id="3.40.50.150">
    <property type="entry name" value="Vaccinia Virus protein VP39"/>
    <property type="match status" value="1"/>
</dbReference>
<name>A0A7M5TQF7_9CNID</name>
<organism evidence="5 6">
    <name type="scientific">Clytia hemisphaerica</name>
    <dbReference type="NCBI Taxonomy" id="252671"/>
    <lineage>
        <taxon>Eukaryota</taxon>
        <taxon>Metazoa</taxon>
        <taxon>Cnidaria</taxon>
        <taxon>Hydrozoa</taxon>
        <taxon>Hydroidolina</taxon>
        <taxon>Leptothecata</taxon>
        <taxon>Obeliida</taxon>
        <taxon>Clytiidae</taxon>
        <taxon>Clytia</taxon>
    </lineage>
</organism>
<feature type="compositionally biased region" description="Acidic residues" evidence="3">
    <location>
        <begin position="778"/>
        <end position="787"/>
    </location>
</feature>
<dbReference type="GO" id="GO:0004842">
    <property type="term" value="F:ubiquitin-protein transferase activity"/>
    <property type="evidence" value="ECO:0007669"/>
    <property type="project" value="InterPro"/>
</dbReference>
<evidence type="ECO:0000259" key="4">
    <source>
        <dbReference type="PROSITE" id="PS50237"/>
    </source>
</evidence>
<feature type="region of interest" description="Disordered" evidence="3">
    <location>
        <begin position="370"/>
        <end position="432"/>
    </location>
</feature>
<dbReference type="Proteomes" id="UP000594262">
    <property type="component" value="Unplaced"/>
</dbReference>
<dbReference type="InterPro" id="IPR042469">
    <property type="entry name" value="HECTD3"/>
</dbReference>
<feature type="compositionally biased region" description="Polar residues" evidence="3">
    <location>
        <begin position="601"/>
        <end position="611"/>
    </location>
</feature>
<dbReference type="SUPFAM" id="SSF53335">
    <property type="entry name" value="S-adenosyl-L-methionine-dependent methyltransferases"/>
    <property type="match status" value="1"/>
</dbReference>
<proteinExistence type="predicted"/>
<dbReference type="GeneID" id="136806557"/>
<feature type="domain" description="HECT" evidence="4">
    <location>
        <begin position="1091"/>
        <end position="1433"/>
    </location>
</feature>
<dbReference type="Pfam" id="PF01135">
    <property type="entry name" value="PCMT"/>
    <property type="match status" value="1"/>
</dbReference>
<evidence type="ECO:0000313" key="5">
    <source>
        <dbReference type="EnsemblMetazoa" id="CLYHEMP000352.1"/>
    </source>
</evidence>
<dbReference type="PROSITE" id="PS50237">
    <property type="entry name" value="HECT"/>
    <property type="match status" value="1"/>
</dbReference>
<keyword evidence="6" id="KW-1185">Reference proteome</keyword>
<dbReference type="SUPFAM" id="SSF56204">
    <property type="entry name" value="Hect, E3 ligase catalytic domain"/>
    <property type="match status" value="1"/>
</dbReference>
<feature type="region of interest" description="Disordered" evidence="3">
    <location>
        <begin position="758"/>
        <end position="795"/>
    </location>
</feature>
<dbReference type="InterPro" id="IPR035983">
    <property type="entry name" value="Hect_E3_ubiquitin_ligase"/>
</dbReference>
<dbReference type="Gene3D" id="3.30.2160.10">
    <property type="entry name" value="Hect, E3 ligase catalytic domain"/>
    <property type="match status" value="1"/>
</dbReference>
<protein>
    <recommendedName>
        <fullName evidence="4">HECT domain-containing protein</fullName>
    </recommendedName>
</protein>
<evidence type="ECO:0000256" key="2">
    <source>
        <dbReference type="PROSITE-ProRule" id="PRU00104"/>
    </source>
</evidence>
<dbReference type="Pfam" id="PF00632">
    <property type="entry name" value="HECT"/>
    <property type="match status" value="1"/>
</dbReference>
<accession>A0A7M5TQF7</accession>
<dbReference type="RefSeq" id="XP_066919248.1">
    <property type="nucleotide sequence ID" value="XM_067063147.1"/>
</dbReference>
<dbReference type="InterPro" id="IPR000569">
    <property type="entry name" value="HECT_dom"/>
</dbReference>
<feature type="compositionally biased region" description="Basic and acidic residues" evidence="3">
    <location>
        <begin position="576"/>
        <end position="591"/>
    </location>
</feature>
<dbReference type="InterPro" id="IPR029063">
    <property type="entry name" value="SAM-dependent_MTases_sf"/>
</dbReference>
<keyword evidence="1 2" id="KW-0833">Ubl conjugation pathway</keyword>
<evidence type="ECO:0000313" key="6">
    <source>
        <dbReference type="Proteomes" id="UP000594262"/>
    </source>
</evidence>
<dbReference type="Gene3D" id="3.90.1750.10">
    <property type="entry name" value="Hect, E3 ligase catalytic domains"/>
    <property type="match status" value="1"/>
</dbReference>
<evidence type="ECO:0000256" key="3">
    <source>
        <dbReference type="SAM" id="MobiDB-lite"/>
    </source>
</evidence>
<feature type="active site" description="Glycyl thioester intermediate" evidence="2">
    <location>
        <position position="1399"/>
    </location>
</feature>
<feature type="region of interest" description="Disordered" evidence="3">
    <location>
        <begin position="576"/>
        <end position="620"/>
    </location>
</feature>
<dbReference type="SMART" id="SM00119">
    <property type="entry name" value="HECTc"/>
    <property type="match status" value="1"/>
</dbReference>
<evidence type="ECO:0000256" key="1">
    <source>
        <dbReference type="ARBA" id="ARBA00022786"/>
    </source>
</evidence>
<feature type="compositionally biased region" description="Polar residues" evidence="3">
    <location>
        <begin position="380"/>
        <end position="432"/>
    </location>
</feature>
<dbReference type="EnsemblMetazoa" id="CLYHEMT000352.1">
    <property type="protein sequence ID" value="CLYHEMP000352.1"/>
    <property type="gene ID" value="CLYHEMG000352"/>
</dbReference>
<reference evidence="5" key="1">
    <citation type="submission" date="2021-01" db="UniProtKB">
        <authorList>
            <consortium name="EnsemblMetazoa"/>
        </authorList>
    </citation>
    <scope>IDENTIFICATION</scope>
</reference>
<dbReference type="Gene3D" id="3.30.2410.10">
    <property type="entry name" value="Hect, E3 ligase catalytic domain"/>
    <property type="match status" value="1"/>
</dbReference>
<dbReference type="OrthoDB" id="10257972at2759"/>